<proteinExistence type="predicted"/>
<evidence type="ECO:0000313" key="3">
    <source>
        <dbReference type="EMBL" id="MEJ2887913.1"/>
    </source>
</evidence>
<evidence type="ECO:0000259" key="2">
    <source>
        <dbReference type="PROSITE" id="PS51371"/>
    </source>
</evidence>
<dbReference type="Pfam" id="PF00571">
    <property type="entry name" value="CBS"/>
    <property type="match status" value="1"/>
</dbReference>
<evidence type="ECO:0000313" key="4">
    <source>
        <dbReference type="Proteomes" id="UP001370100"/>
    </source>
</evidence>
<dbReference type="RefSeq" id="WP_337714403.1">
    <property type="nucleotide sequence ID" value="NZ_JBBEGL010000004.1"/>
</dbReference>
<keyword evidence="1" id="KW-0129">CBS domain</keyword>
<feature type="domain" description="CBS" evidence="2">
    <location>
        <begin position="1"/>
        <end position="58"/>
    </location>
</feature>
<organism evidence="3 4">
    <name type="scientific">Actinomycetospora aeridis</name>
    <dbReference type="NCBI Taxonomy" id="3129231"/>
    <lineage>
        <taxon>Bacteria</taxon>
        <taxon>Bacillati</taxon>
        <taxon>Actinomycetota</taxon>
        <taxon>Actinomycetes</taxon>
        <taxon>Pseudonocardiales</taxon>
        <taxon>Pseudonocardiaceae</taxon>
        <taxon>Actinomycetospora</taxon>
    </lineage>
</organism>
<comment type="caution">
    <text evidence="3">The sequence shown here is derived from an EMBL/GenBank/DDBJ whole genome shotgun (WGS) entry which is preliminary data.</text>
</comment>
<dbReference type="Gene3D" id="3.10.580.10">
    <property type="entry name" value="CBS-domain"/>
    <property type="match status" value="1"/>
</dbReference>
<keyword evidence="4" id="KW-1185">Reference proteome</keyword>
<dbReference type="PROSITE" id="PS51371">
    <property type="entry name" value="CBS"/>
    <property type="match status" value="1"/>
</dbReference>
<sequence length="111" mass="12119">MPALEAYTVSPTDTIRATMEKINDNGMRAVVVVEDEVVVGTVSDGDIRRAMLQDVLTISPVSGVMQLNPQVTTTSDPGARRDMIDRHHLTLLPIVDGANRLVDVELAYDPF</sequence>
<protein>
    <submittedName>
        <fullName evidence="3">CBS domain-containing protein</fullName>
    </submittedName>
</protein>
<dbReference type="InterPro" id="IPR000644">
    <property type="entry name" value="CBS_dom"/>
</dbReference>
<accession>A0ABU8N698</accession>
<evidence type="ECO:0000256" key="1">
    <source>
        <dbReference type="PROSITE-ProRule" id="PRU00703"/>
    </source>
</evidence>
<dbReference type="EMBL" id="JBBEGL010000004">
    <property type="protein sequence ID" value="MEJ2887913.1"/>
    <property type="molecule type" value="Genomic_DNA"/>
</dbReference>
<name>A0ABU8N698_9PSEU</name>
<dbReference type="SUPFAM" id="SSF54631">
    <property type="entry name" value="CBS-domain pair"/>
    <property type="match status" value="1"/>
</dbReference>
<dbReference type="Proteomes" id="UP001370100">
    <property type="component" value="Unassembled WGS sequence"/>
</dbReference>
<dbReference type="SMART" id="SM00116">
    <property type="entry name" value="CBS"/>
    <property type="match status" value="1"/>
</dbReference>
<gene>
    <name evidence="3" type="ORF">WCD41_15745</name>
</gene>
<dbReference type="InterPro" id="IPR046342">
    <property type="entry name" value="CBS_dom_sf"/>
</dbReference>
<reference evidence="3 4" key="1">
    <citation type="submission" date="2024-03" db="EMBL/GenBank/DDBJ databases">
        <title>Actinomycetospora sp. OC33-EN06, a novel actinomycete isolated from wild orchid (Aerides multiflora).</title>
        <authorList>
            <person name="Suriyachadkun C."/>
        </authorList>
    </citation>
    <scope>NUCLEOTIDE SEQUENCE [LARGE SCALE GENOMIC DNA]</scope>
    <source>
        <strain evidence="3 4">OC33-EN06</strain>
    </source>
</reference>